<name>A0A917EEF4_9RHOB</name>
<evidence type="ECO:0000256" key="1">
    <source>
        <dbReference type="SAM" id="Phobius"/>
    </source>
</evidence>
<reference evidence="4" key="1">
    <citation type="journal article" date="2019" name="Int. J. Syst. Evol. Microbiol.">
        <title>The Global Catalogue of Microorganisms (GCM) 10K type strain sequencing project: providing services to taxonomists for standard genome sequencing and annotation.</title>
        <authorList>
            <consortium name="The Broad Institute Genomics Platform"/>
            <consortium name="The Broad Institute Genome Sequencing Center for Infectious Disease"/>
            <person name="Wu L."/>
            <person name="Ma J."/>
        </authorList>
    </citation>
    <scope>NUCLEOTIDE SEQUENCE [LARGE SCALE GENOMIC DNA]</scope>
    <source>
        <strain evidence="4">CGMCC 1.12664</strain>
    </source>
</reference>
<keyword evidence="2" id="KW-0732">Signal</keyword>
<dbReference type="NCBIfam" id="TIGR03370">
    <property type="entry name" value="VPLPA-CTERM"/>
    <property type="match status" value="1"/>
</dbReference>
<feature type="transmembrane region" description="Helical" evidence="1">
    <location>
        <begin position="126"/>
        <end position="155"/>
    </location>
</feature>
<dbReference type="Proteomes" id="UP000612855">
    <property type="component" value="Unassembled WGS sequence"/>
</dbReference>
<protein>
    <recommendedName>
        <fullName evidence="5">VPLPA-CTERM protein sorting domain-containing protein</fullName>
    </recommendedName>
</protein>
<organism evidence="3 4">
    <name type="scientific">Primorskyibacter flagellatus</name>
    <dbReference type="NCBI Taxonomy" id="1387277"/>
    <lineage>
        <taxon>Bacteria</taxon>
        <taxon>Pseudomonadati</taxon>
        <taxon>Pseudomonadota</taxon>
        <taxon>Alphaproteobacteria</taxon>
        <taxon>Rhodobacterales</taxon>
        <taxon>Roseobacteraceae</taxon>
        <taxon>Primorskyibacter</taxon>
    </lineage>
</organism>
<sequence>MTLNIRNILASAAVAVTLPLAAGAVPVSPGSEIGEGFALAPNGSAVFNYEVSGPVRVSIVSISGSGFSGGDDLYKVLFGVGATDTGFTTVNSNGSTGNATGTLPTFVTSNDFSLNFFADGTAKTVIMGYTFTVSAVPVPAAGALLLGAMGGLAALGRRKKKNA</sequence>
<dbReference type="RefSeq" id="WP_188477245.1">
    <property type="nucleotide sequence ID" value="NZ_BMFJ01000001.1"/>
</dbReference>
<evidence type="ECO:0000313" key="3">
    <source>
        <dbReference type="EMBL" id="GGE29744.1"/>
    </source>
</evidence>
<evidence type="ECO:0000313" key="4">
    <source>
        <dbReference type="Proteomes" id="UP000612855"/>
    </source>
</evidence>
<keyword evidence="4" id="KW-1185">Reference proteome</keyword>
<proteinExistence type="predicted"/>
<dbReference type="EMBL" id="BMFJ01000001">
    <property type="protein sequence ID" value="GGE29744.1"/>
    <property type="molecule type" value="Genomic_DNA"/>
</dbReference>
<accession>A0A917EEF4</accession>
<keyword evidence="1" id="KW-0472">Membrane</keyword>
<evidence type="ECO:0000256" key="2">
    <source>
        <dbReference type="SAM" id="SignalP"/>
    </source>
</evidence>
<feature type="chain" id="PRO_5036811551" description="VPLPA-CTERM protein sorting domain-containing protein" evidence="2">
    <location>
        <begin position="25"/>
        <end position="163"/>
    </location>
</feature>
<keyword evidence="1" id="KW-1133">Transmembrane helix</keyword>
<dbReference type="InterPro" id="IPR022472">
    <property type="entry name" value="VPLPA-CTERM"/>
</dbReference>
<feature type="signal peptide" evidence="2">
    <location>
        <begin position="1"/>
        <end position="24"/>
    </location>
</feature>
<dbReference type="AlphaFoldDB" id="A0A917EEF4"/>
<evidence type="ECO:0008006" key="5">
    <source>
        <dbReference type="Google" id="ProtNLM"/>
    </source>
</evidence>
<gene>
    <name evidence="3" type="ORF">GCM10011360_17270</name>
</gene>
<keyword evidence="1" id="KW-0812">Transmembrane</keyword>
<comment type="caution">
    <text evidence="3">The sequence shown here is derived from an EMBL/GenBank/DDBJ whole genome shotgun (WGS) entry which is preliminary data.</text>
</comment>